<dbReference type="InterPro" id="IPR052025">
    <property type="entry name" value="Xyloglucanase_GH74"/>
</dbReference>
<dbReference type="RefSeq" id="WP_312645879.1">
    <property type="nucleotide sequence ID" value="NZ_CP116967.1"/>
</dbReference>
<evidence type="ECO:0008006" key="3">
    <source>
        <dbReference type="Google" id="ProtNLM"/>
    </source>
</evidence>
<dbReference type="AlphaFoldDB" id="A0AA96GCD6"/>
<dbReference type="GO" id="GO:0010411">
    <property type="term" value="P:xyloglucan metabolic process"/>
    <property type="evidence" value="ECO:0007669"/>
    <property type="project" value="TreeGrafter"/>
</dbReference>
<dbReference type="Gene3D" id="2.130.10.10">
    <property type="entry name" value="YVTN repeat-like/Quinoprotein amine dehydrogenase"/>
    <property type="match status" value="2"/>
</dbReference>
<evidence type="ECO:0000313" key="1">
    <source>
        <dbReference type="EMBL" id="WNM59183.1"/>
    </source>
</evidence>
<accession>A0AA96GCD6</accession>
<protein>
    <recommendedName>
        <fullName evidence="3">Sortilin N-terminal domain-containing protein</fullName>
    </recommendedName>
</protein>
<dbReference type="CDD" id="cd15482">
    <property type="entry name" value="Sialidase_non-viral"/>
    <property type="match status" value="1"/>
</dbReference>
<dbReference type="InterPro" id="IPR015943">
    <property type="entry name" value="WD40/YVTN_repeat-like_dom_sf"/>
</dbReference>
<dbReference type="KEGG" id="nall:PP769_05305"/>
<dbReference type="Proteomes" id="UP001302719">
    <property type="component" value="Chromosome"/>
</dbReference>
<keyword evidence="2" id="KW-1185">Reference proteome</keyword>
<dbReference type="PROSITE" id="PS51257">
    <property type="entry name" value="PROKAR_LIPOPROTEIN"/>
    <property type="match status" value="1"/>
</dbReference>
<proteinExistence type="predicted"/>
<evidence type="ECO:0000313" key="2">
    <source>
        <dbReference type="Proteomes" id="UP001302719"/>
    </source>
</evidence>
<name>A0AA96GCD6_9BACT</name>
<dbReference type="EMBL" id="CP116967">
    <property type="protein sequence ID" value="WNM59183.1"/>
    <property type="molecule type" value="Genomic_DNA"/>
</dbReference>
<reference evidence="1 2" key="1">
    <citation type="submission" date="2023-01" db="EMBL/GenBank/DDBJ databases">
        <title>Cultivation and genomic characterization of new, ubiquitous marine nitrite-oxidizing bacteria from the Nitrospirales.</title>
        <authorList>
            <person name="Mueller A.J."/>
            <person name="Daebeler A."/>
            <person name="Herbold C.W."/>
            <person name="Kirkegaard R.H."/>
            <person name="Daims H."/>
        </authorList>
    </citation>
    <scope>NUCLEOTIDE SEQUENCE [LARGE SCALE GENOMIC DNA]</scope>
    <source>
        <strain evidence="1 2">VA</strain>
    </source>
</reference>
<gene>
    <name evidence="1" type="ORF">PP769_05305</name>
</gene>
<organism evidence="1 2">
    <name type="scientific">Candidatus Nitrospira allomarina</name>
    <dbReference type="NCBI Taxonomy" id="3020900"/>
    <lineage>
        <taxon>Bacteria</taxon>
        <taxon>Pseudomonadati</taxon>
        <taxon>Nitrospirota</taxon>
        <taxon>Nitrospiria</taxon>
        <taxon>Nitrospirales</taxon>
        <taxon>Nitrospiraceae</taxon>
        <taxon>Nitrospira</taxon>
    </lineage>
</organism>
<sequence length="342" mass="36604">MSRILVTFVVSLVLGLTACGQRSDTIVSIALHPTKPNIIYVATDEAVYKSSDTGATWTRFAGELARTRVITLALDPQLSATVFAGTMGDGTYKSPDGGRTWHPYNSGIQKGTISAIVNQIVFNPLGTEMVYAATTVGVFRSLDGGRHWTERMQGMTEVSFVVTLAIDPQRPNVLYAGTTGGVYRTFNATESWEKASTGMVASDAKMASMVLGVNGIVVDPTNSNVVYAGTTDGLYKSTDQAEHWTKIGGSVQHAYISAIQLDPTNPSILYMATSDRVQKSEDGGETWQPKIQGLEAASIRSLQMSPLDPRTLYVGTNGGGLYRTTDAGDSWSRLPLTPASGE</sequence>
<dbReference type="SUPFAM" id="SSF110296">
    <property type="entry name" value="Oligoxyloglucan reducing end-specific cellobiohydrolase"/>
    <property type="match status" value="2"/>
</dbReference>
<dbReference type="PANTHER" id="PTHR43739">
    <property type="entry name" value="XYLOGLUCANASE (EUROFUNG)"/>
    <property type="match status" value="1"/>
</dbReference>
<dbReference type="PANTHER" id="PTHR43739:SF5">
    <property type="entry name" value="EXO-ALPHA-SIALIDASE"/>
    <property type="match status" value="1"/>
</dbReference>